<keyword evidence="2" id="KW-1185">Reference proteome</keyword>
<comment type="caution">
    <text evidence="1">The sequence shown here is derived from an EMBL/GenBank/DDBJ whole genome shotgun (WGS) entry which is preliminary data.</text>
</comment>
<gene>
    <name evidence="1" type="ORF">BJ212DRAFT_1300888</name>
</gene>
<dbReference type="EMBL" id="JABBWG010000022">
    <property type="protein sequence ID" value="KAG1814031.1"/>
    <property type="molecule type" value="Genomic_DNA"/>
</dbReference>
<proteinExistence type="predicted"/>
<dbReference type="RefSeq" id="XP_041191667.1">
    <property type="nucleotide sequence ID" value="XM_041333046.1"/>
</dbReference>
<dbReference type="GeneID" id="64627063"/>
<accession>A0A9P7E8A2</accession>
<sequence>MPNTGMHMGQLPWPQLAYIIHLGCYYPYGVPPNVPRGAAPPYAPVAPSPGADTGVAHHAFQTGQNGYYPPAVVDVTNHHEPNLTTGFAPSFVPQVPSLSVGQKRVAEDLKERDVKRTKISSDKIKDDPLFKPVLDGYGQHNGTYSQTSHQDSETSWLQTNAIQMPSL</sequence>
<dbReference type="AlphaFoldDB" id="A0A9P7E8A2"/>
<protein>
    <submittedName>
        <fullName evidence="1">Uncharacterized protein</fullName>
    </submittedName>
</protein>
<organism evidence="1 2">
    <name type="scientific">Suillus subaureus</name>
    <dbReference type="NCBI Taxonomy" id="48587"/>
    <lineage>
        <taxon>Eukaryota</taxon>
        <taxon>Fungi</taxon>
        <taxon>Dikarya</taxon>
        <taxon>Basidiomycota</taxon>
        <taxon>Agaricomycotina</taxon>
        <taxon>Agaricomycetes</taxon>
        <taxon>Agaricomycetidae</taxon>
        <taxon>Boletales</taxon>
        <taxon>Suillineae</taxon>
        <taxon>Suillaceae</taxon>
        <taxon>Suillus</taxon>
    </lineage>
</organism>
<dbReference type="OrthoDB" id="2692218at2759"/>
<name>A0A9P7E8A2_9AGAM</name>
<dbReference type="Proteomes" id="UP000807769">
    <property type="component" value="Unassembled WGS sequence"/>
</dbReference>
<evidence type="ECO:0000313" key="2">
    <source>
        <dbReference type="Proteomes" id="UP000807769"/>
    </source>
</evidence>
<reference evidence="1" key="1">
    <citation type="journal article" date="2020" name="New Phytol.">
        <title>Comparative genomics reveals dynamic genome evolution in host specialist ectomycorrhizal fungi.</title>
        <authorList>
            <person name="Lofgren L.A."/>
            <person name="Nguyen N.H."/>
            <person name="Vilgalys R."/>
            <person name="Ruytinx J."/>
            <person name="Liao H.L."/>
            <person name="Branco S."/>
            <person name="Kuo A."/>
            <person name="LaButti K."/>
            <person name="Lipzen A."/>
            <person name="Andreopoulos W."/>
            <person name="Pangilinan J."/>
            <person name="Riley R."/>
            <person name="Hundley H."/>
            <person name="Na H."/>
            <person name="Barry K."/>
            <person name="Grigoriev I.V."/>
            <person name="Stajich J.E."/>
            <person name="Kennedy P.G."/>
        </authorList>
    </citation>
    <scope>NUCLEOTIDE SEQUENCE</scope>
    <source>
        <strain evidence="1">MN1</strain>
    </source>
</reference>
<evidence type="ECO:0000313" key="1">
    <source>
        <dbReference type="EMBL" id="KAG1814031.1"/>
    </source>
</evidence>